<dbReference type="PANTHER" id="PTHR11712">
    <property type="entry name" value="POLYKETIDE SYNTHASE-RELATED"/>
    <property type="match status" value="1"/>
</dbReference>
<evidence type="ECO:0000256" key="13">
    <source>
        <dbReference type="ARBA" id="ARBA00047659"/>
    </source>
</evidence>
<dbReference type="NCBIfam" id="TIGR03150">
    <property type="entry name" value="fabF"/>
    <property type="match status" value="1"/>
</dbReference>
<evidence type="ECO:0000256" key="14">
    <source>
        <dbReference type="PIRNR" id="PIRNR000447"/>
    </source>
</evidence>
<gene>
    <name evidence="17" type="primary">fabF</name>
    <name evidence="17" type="ORF">N7603_03450</name>
</gene>
<proteinExistence type="inferred from homology"/>
<evidence type="ECO:0000256" key="6">
    <source>
        <dbReference type="ARBA" id="ARBA00022679"/>
    </source>
</evidence>
<evidence type="ECO:0000256" key="11">
    <source>
        <dbReference type="ARBA" id="ARBA00024006"/>
    </source>
</evidence>
<dbReference type="SMART" id="SM00825">
    <property type="entry name" value="PKS_KS"/>
    <property type="match status" value="1"/>
</dbReference>
<evidence type="ECO:0000256" key="2">
    <source>
        <dbReference type="ARBA" id="ARBA00008467"/>
    </source>
</evidence>
<dbReference type="SUPFAM" id="SSF53901">
    <property type="entry name" value="Thiolase-like"/>
    <property type="match status" value="2"/>
</dbReference>
<comment type="catalytic activity">
    <reaction evidence="12 14">
        <text>(9Z)-hexadecenoyl-[ACP] + malonyl-[ACP] + H(+) = 3-oxo-(11Z)-octadecenoyl-[ACP] + holo-[ACP] + CO2</text>
        <dbReference type="Rhea" id="RHEA:55040"/>
        <dbReference type="Rhea" id="RHEA-COMP:9623"/>
        <dbReference type="Rhea" id="RHEA-COMP:9685"/>
        <dbReference type="Rhea" id="RHEA-COMP:10800"/>
        <dbReference type="Rhea" id="RHEA-COMP:14074"/>
        <dbReference type="ChEBI" id="CHEBI:15378"/>
        <dbReference type="ChEBI" id="CHEBI:16526"/>
        <dbReference type="ChEBI" id="CHEBI:64479"/>
        <dbReference type="ChEBI" id="CHEBI:78449"/>
        <dbReference type="ChEBI" id="CHEBI:83989"/>
        <dbReference type="ChEBI" id="CHEBI:138538"/>
        <dbReference type="EC" id="2.3.1.179"/>
    </reaction>
</comment>
<dbReference type="InterPro" id="IPR014030">
    <property type="entry name" value="Ketoacyl_synth_N"/>
</dbReference>
<evidence type="ECO:0000256" key="9">
    <source>
        <dbReference type="ARBA" id="ARBA00023160"/>
    </source>
</evidence>
<feature type="domain" description="Ketosynthase family 3 (KS3)" evidence="16">
    <location>
        <begin position="2"/>
        <end position="409"/>
    </location>
</feature>
<dbReference type="NCBIfam" id="NF005589">
    <property type="entry name" value="PRK07314.1"/>
    <property type="match status" value="1"/>
</dbReference>
<evidence type="ECO:0000256" key="4">
    <source>
        <dbReference type="ARBA" id="ARBA00014657"/>
    </source>
</evidence>
<keyword evidence="8" id="KW-0443">Lipid metabolism</keyword>
<evidence type="ECO:0000256" key="10">
    <source>
        <dbReference type="ARBA" id="ARBA00023315"/>
    </source>
</evidence>
<evidence type="ECO:0000256" key="5">
    <source>
        <dbReference type="ARBA" id="ARBA00022516"/>
    </source>
</evidence>
<dbReference type="PROSITE" id="PS52004">
    <property type="entry name" value="KS3_2"/>
    <property type="match status" value="1"/>
</dbReference>
<evidence type="ECO:0000256" key="3">
    <source>
        <dbReference type="ARBA" id="ARBA00012356"/>
    </source>
</evidence>
<reference evidence="18" key="1">
    <citation type="submission" date="2023-07" db="EMBL/GenBank/DDBJ databases">
        <title>Novel Mycoplasma species identified in domestic and wild animals.</title>
        <authorList>
            <person name="Volokhov D.V."/>
            <person name="Furtak V.A."/>
            <person name="Zagorodnyaya T.A."/>
        </authorList>
    </citation>
    <scope>NUCLEOTIDE SEQUENCE [LARGE SCALE GENOMIC DNA]</scope>
    <source>
        <strain evidence="18">92-19</strain>
    </source>
</reference>
<evidence type="ECO:0000256" key="7">
    <source>
        <dbReference type="ARBA" id="ARBA00022832"/>
    </source>
</evidence>
<evidence type="ECO:0000313" key="17">
    <source>
        <dbReference type="EMBL" id="MCU0104705.1"/>
    </source>
</evidence>
<dbReference type="InterPro" id="IPR016039">
    <property type="entry name" value="Thiolase-like"/>
</dbReference>
<keyword evidence="9 14" id="KW-0275">Fatty acid biosynthesis</keyword>
<keyword evidence="6 14" id="KW-0808">Transferase</keyword>
<dbReference type="RefSeq" id="WP_262095953.1">
    <property type="nucleotide sequence ID" value="NZ_JAOEGN010000005.1"/>
</dbReference>
<dbReference type="Gene3D" id="3.40.47.10">
    <property type="match status" value="1"/>
</dbReference>
<dbReference type="InterPro" id="IPR000794">
    <property type="entry name" value="Beta-ketoacyl_synthase"/>
</dbReference>
<comment type="similarity">
    <text evidence="2 14 15">Belongs to the thiolase-like superfamily. Beta-ketoacyl-ACP synthases family.</text>
</comment>
<dbReference type="EC" id="2.3.1.179" evidence="3 14"/>
<keyword evidence="7" id="KW-0276">Fatty acid metabolism</keyword>
<organism evidence="17 18">
    <name type="scientific">Paracholeplasma vituli</name>
    <dbReference type="NCBI Taxonomy" id="69473"/>
    <lineage>
        <taxon>Bacteria</taxon>
        <taxon>Bacillati</taxon>
        <taxon>Mycoplasmatota</taxon>
        <taxon>Mollicutes</taxon>
        <taxon>Acholeplasmatales</taxon>
        <taxon>Acholeplasmataceae</taxon>
        <taxon>Paracholeplasma</taxon>
    </lineage>
</organism>
<dbReference type="InterPro" id="IPR020841">
    <property type="entry name" value="PKS_Beta-ketoAc_synthase_dom"/>
</dbReference>
<name>A0ABT2PV49_9MOLU</name>
<keyword evidence="18" id="KW-1185">Reference proteome</keyword>
<sequence length="414" mass="44523">MKRRVVVTGMGLVSPIGNTVESSFQAMIEGKNGIDLITLEDTTNWKVKLAGEVKNLDFEAFIDRKEVKRSDRSVLLALIAADEAYKQAKLENAEIDRTRFGLFIGSGIGGLNTIQEEVSTYANRGQDRMSPFFIPNSIINLIGAKIGIKYQIYGPNLPQVTACSAATNSIGEAFRYIRDGYLEIAMAGGAEAPVNAIGVGGFAAMKALNTSNNKDRASIPFDHDRSGFVIAEGAGILILEEYEHAKKRGAHILAELVGYGTTTDAFHMTSPDEEAKGITNCLTQALKDANIEPSDIGYINAHGTSTVLNDKYETMGIKKAFKEAAYGINISSTKSMTGHALGAAGAIETIAVIKALQTGMIPPTINYQNPDPDCDLNYTPNVAVKRDHIYGMNINIGFGGQNAAIIFKKVTENA</sequence>
<keyword evidence="10 14" id="KW-0012">Acyltransferase</keyword>
<dbReference type="GO" id="GO:0004315">
    <property type="term" value="F:3-oxoacyl-[acyl-carrier-protein] synthase activity"/>
    <property type="evidence" value="ECO:0007669"/>
    <property type="project" value="UniProtKB-EC"/>
</dbReference>
<dbReference type="PANTHER" id="PTHR11712:SF336">
    <property type="entry name" value="3-OXOACYL-[ACYL-CARRIER-PROTEIN] SYNTHASE, MITOCHONDRIAL"/>
    <property type="match status" value="1"/>
</dbReference>
<comment type="caution">
    <text evidence="17">The sequence shown here is derived from an EMBL/GenBank/DDBJ whole genome shotgun (WGS) entry which is preliminary data.</text>
</comment>
<comment type="function">
    <text evidence="11 14">Involved in the type II fatty acid elongation cycle. Catalyzes the elongation of a wide range of acyl-ACP by the addition of two carbons from malonyl-ACP to an acyl acceptor. Can efficiently catalyze the conversion of palmitoleoyl-ACP (cis-hexadec-9-enoyl-ACP) to cis-vaccenoyl-ACP (cis-octadec-11-enoyl-ACP), an essential step in the thermal regulation of fatty acid composition.</text>
</comment>
<comment type="catalytic activity">
    <reaction evidence="13 14">
        <text>a fatty acyl-[ACP] + malonyl-[ACP] + H(+) = a 3-oxoacyl-[ACP] + holo-[ACP] + CO2</text>
        <dbReference type="Rhea" id="RHEA:22836"/>
        <dbReference type="Rhea" id="RHEA-COMP:9623"/>
        <dbReference type="Rhea" id="RHEA-COMP:9685"/>
        <dbReference type="Rhea" id="RHEA-COMP:9916"/>
        <dbReference type="Rhea" id="RHEA-COMP:14125"/>
        <dbReference type="ChEBI" id="CHEBI:15378"/>
        <dbReference type="ChEBI" id="CHEBI:16526"/>
        <dbReference type="ChEBI" id="CHEBI:64479"/>
        <dbReference type="ChEBI" id="CHEBI:78449"/>
        <dbReference type="ChEBI" id="CHEBI:78776"/>
        <dbReference type="ChEBI" id="CHEBI:138651"/>
    </reaction>
</comment>
<dbReference type="InterPro" id="IPR017568">
    <property type="entry name" value="3-oxoacyl-ACP_synth-2"/>
</dbReference>
<dbReference type="CDD" id="cd00834">
    <property type="entry name" value="KAS_I_II"/>
    <property type="match status" value="1"/>
</dbReference>
<evidence type="ECO:0000256" key="15">
    <source>
        <dbReference type="RuleBase" id="RU003694"/>
    </source>
</evidence>
<evidence type="ECO:0000256" key="8">
    <source>
        <dbReference type="ARBA" id="ARBA00023098"/>
    </source>
</evidence>
<dbReference type="EMBL" id="JAOEGN010000005">
    <property type="protein sequence ID" value="MCU0104705.1"/>
    <property type="molecule type" value="Genomic_DNA"/>
</dbReference>
<dbReference type="Proteomes" id="UP001209076">
    <property type="component" value="Unassembled WGS sequence"/>
</dbReference>
<comment type="pathway">
    <text evidence="1 14">Lipid metabolism; fatty acid biosynthesis.</text>
</comment>
<evidence type="ECO:0000259" key="16">
    <source>
        <dbReference type="PROSITE" id="PS52004"/>
    </source>
</evidence>
<accession>A0ABT2PV49</accession>
<dbReference type="InterPro" id="IPR014031">
    <property type="entry name" value="Ketoacyl_synth_C"/>
</dbReference>
<dbReference type="PIRSF" id="PIRSF000447">
    <property type="entry name" value="KAS_II"/>
    <property type="match status" value="1"/>
</dbReference>
<dbReference type="Pfam" id="PF02801">
    <property type="entry name" value="Ketoacyl-synt_C"/>
    <property type="match status" value="1"/>
</dbReference>
<keyword evidence="5 14" id="KW-0444">Lipid biosynthesis</keyword>
<evidence type="ECO:0000313" key="18">
    <source>
        <dbReference type="Proteomes" id="UP001209076"/>
    </source>
</evidence>
<evidence type="ECO:0000256" key="12">
    <source>
        <dbReference type="ARBA" id="ARBA00047318"/>
    </source>
</evidence>
<dbReference type="Pfam" id="PF00109">
    <property type="entry name" value="ketoacyl-synt"/>
    <property type="match status" value="1"/>
</dbReference>
<protein>
    <recommendedName>
        <fullName evidence="4 14">3-oxoacyl-[acyl-carrier-protein] synthase 2</fullName>
        <ecNumber evidence="3 14">2.3.1.179</ecNumber>
    </recommendedName>
</protein>
<evidence type="ECO:0000256" key="1">
    <source>
        <dbReference type="ARBA" id="ARBA00005194"/>
    </source>
</evidence>